<dbReference type="Pfam" id="PF00933">
    <property type="entry name" value="Glyco_hydro_3"/>
    <property type="match status" value="1"/>
</dbReference>
<keyword evidence="4 7" id="KW-0378">Hydrolase</keyword>
<evidence type="ECO:0000256" key="5">
    <source>
        <dbReference type="ARBA" id="ARBA00023295"/>
    </source>
</evidence>
<gene>
    <name evidence="7" type="primary">nagZ</name>
    <name evidence="7" type="ORF">RT723_01520</name>
</gene>
<keyword evidence="5 7" id="KW-0326">Glycosidase</keyword>
<dbReference type="InterPro" id="IPR019800">
    <property type="entry name" value="Glyco_hydro_3_AS"/>
</dbReference>
<dbReference type="RefSeq" id="WP_315945610.1">
    <property type="nucleotide sequence ID" value="NZ_JAWCUA010000001.1"/>
</dbReference>
<dbReference type="GO" id="GO:0004563">
    <property type="term" value="F:beta-N-acetylhexosaminidase activity"/>
    <property type="evidence" value="ECO:0007669"/>
    <property type="project" value="UniProtKB-EC"/>
</dbReference>
<organism evidence="7 8">
    <name type="scientific">Psychrosphaera aquimarina</name>
    <dbReference type="NCBI Taxonomy" id="2044854"/>
    <lineage>
        <taxon>Bacteria</taxon>
        <taxon>Pseudomonadati</taxon>
        <taxon>Pseudomonadota</taxon>
        <taxon>Gammaproteobacteria</taxon>
        <taxon>Alteromonadales</taxon>
        <taxon>Pseudoalteromonadaceae</taxon>
        <taxon>Psychrosphaera</taxon>
    </lineage>
</organism>
<dbReference type="SUPFAM" id="SSF51445">
    <property type="entry name" value="(Trans)glycosidases"/>
    <property type="match status" value="1"/>
</dbReference>
<evidence type="ECO:0000256" key="3">
    <source>
        <dbReference type="ARBA" id="ARBA00012663"/>
    </source>
</evidence>
<feature type="domain" description="Glycoside hydrolase family 3 N-terminal" evidence="6">
    <location>
        <begin position="15"/>
        <end position="311"/>
    </location>
</feature>
<protein>
    <recommendedName>
        <fullName evidence="3">beta-N-acetylhexosaminidase</fullName>
        <ecNumber evidence="3">3.2.1.52</ecNumber>
    </recommendedName>
</protein>
<dbReference type="PANTHER" id="PTHR30480">
    <property type="entry name" value="BETA-HEXOSAMINIDASE-RELATED"/>
    <property type="match status" value="1"/>
</dbReference>
<dbReference type="Proteomes" id="UP001257914">
    <property type="component" value="Unassembled WGS sequence"/>
</dbReference>
<evidence type="ECO:0000259" key="6">
    <source>
        <dbReference type="Pfam" id="PF00933"/>
    </source>
</evidence>
<dbReference type="EC" id="3.2.1.52" evidence="3"/>
<dbReference type="Gene3D" id="3.20.20.300">
    <property type="entry name" value="Glycoside hydrolase, family 3, N-terminal domain"/>
    <property type="match status" value="1"/>
</dbReference>
<dbReference type="NCBIfam" id="NF003740">
    <property type="entry name" value="PRK05337.1"/>
    <property type="match status" value="1"/>
</dbReference>
<dbReference type="PROSITE" id="PS00775">
    <property type="entry name" value="GLYCOSYL_HYDROL_F3"/>
    <property type="match status" value="1"/>
</dbReference>
<dbReference type="InterPro" id="IPR036962">
    <property type="entry name" value="Glyco_hydro_3_N_sf"/>
</dbReference>
<sequence length="346" mass="38175">MINQASIMMDIEGTELAEDEINMLANPLIGGLILFSRNFENSEQLRQLIKNVRAAASQPILIAVDNEGGRVQRFKTDEFTHIPAMGSIMPSDQTKVDAEVLQKVKELAWLLASECLAHGIDLSFAPVLDLERGSDVVGDRAFHHDPQVTIQLAQSWCEGMAEAGMACVGKHFPGHGSTKEDSHIAAPKDTRSFQQIEQSDLAVFQAMIASNHLQALMPAHIEFSQVDKNPVGYSKKWIQDILKSKLGFNGLLFSDDLSMIGAGEHLTYTQRVLKAINAGCDMVLICNNKQAVQEVLKELSPQTRLVDSKVHDLMAKSFPNSSELTQTQRYFNAVKISQTIKSKNTA</sequence>
<evidence type="ECO:0000313" key="8">
    <source>
        <dbReference type="Proteomes" id="UP001257914"/>
    </source>
</evidence>
<name>A0ABU3QX23_9GAMM</name>
<comment type="catalytic activity">
    <reaction evidence="1">
        <text>Hydrolysis of terminal non-reducing N-acetyl-D-hexosamine residues in N-acetyl-beta-D-hexosaminides.</text>
        <dbReference type="EC" id="3.2.1.52"/>
    </reaction>
</comment>
<evidence type="ECO:0000313" key="7">
    <source>
        <dbReference type="EMBL" id="MDU0111710.1"/>
    </source>
</evidence>
<dbReference type="InterPro" id="IPR017853">
    <property type="entry name" value="GH"/>
</dbReference>
<keyword evidence="8" id="KW-1185">Reference proteome</keyword>
<dbReference type="InterPro" id="IPR001764">
    <property type="entry name" value="Glyco_hydro_3_N"/>
</dbReference>
<dbReference type="InterPro" id="IPR050226">
    <property type="entry name" value="NagZ_Beta-hexosaminidase"/>
</dbReference>
<accession>A0ABU3QX23</accession>
<comment type="caution">
    <text evidence="7">The sequence shown here is derived from an EMBL/GenBank/DDBJ whole genome shotgun (WGS) entry which is preliminary data.</text>
</comment>
<evidence type="ECO:0000256" key="4">
    <source>
        <dbReference type="ARBA" id="ARBA00022801"/>
    </source>
</evidence>
<evidence type="ECO:0000256" key="1">
    <source>
        <dbReference type="ARBA" id="ARBA00001231"/>
    </source>
</evidence>
<proteinExistence type="inferred from homology"/>
<evidence type="ECO:0000256" key="2">
    <source>
        <dbReference type="ARBA" id="ARBA00005336"/>
    </source>
</evidence>
<dbReference type="PANTHER" id="PTHR30480:SF13">
    <property type="entry name" value="BETA-HEXOSAMINIDASE"/>
    <property type="match status" value="1"/>
</dbReference>
<comment type="similarity">
    <text evidence="2">Belongs to the glycosyl hydrolase 3 family.</text>
</comment>
<dbReference type="EMBL" id="JAWCUA010000001">
    <property type="protein sequence ID" value="MDU0111710.1"/>
    <property type="molecule type" value="Genomic_DNA"/>
</dbReference>
<reference evidence="7 8" key="1">
    <citation type="submission" date="2023-10" db="EMBL/GenBank/DDBJ databases">
        <title>Psychrosphaera aquimaarina strain SW33 isolated from seawater.</title>
        <authorList>
            <person name="Bayburt H."/>
            <person name="Kim J.M."/>
            <person name="Choi B.J."/>
            <person name="Jeon C.O."/>
        </authorList>
    </citation>
    <scope>NUCLEOTIDE SEQUENCE [LARGE SCALE GENOMIC DNA]</scope>
    <source>
        <strain evidence="7 8">KCTC 52743</strain>
    </source>
</reference>